<name>A0AAD4KUQ4_9EURO</name>
<protein>
    <submittedName>
        <fullName evidence="2">Uncharacterized protein</fullName>
    </submittedName>
</protein>
<organism evidence="2 3">
    <name type="scientific">Talaromyces proteolyticus</name>
    <dbReference type="NCBI Taxonomy" id="1131652"/>
    <lineage>
        <taxon>Eukaryota</taxon>
        <taxon>Fungi</taxon>
        <taxon>Dikarya</taxon>
        <taxon>Ascomycota</taxon>
        <taxon>Pezizomycotina</taxon>
        <taxon>Eurotiomycetes</taxon>
        <taxon>Eurotiomycetidae</taxon>
        <taxon>Eurotiales</taxon>
        <taxon>Trichocomaceae</taxon>
        <taxon>Talaromyces</taxon>
        <taxon>Talaromyces sect. Bacilispori</taxon>
    </lineage>
</organism>
<dbReference type="RefSeq" id="XP_046074042.1">
    <property type="nucleotide sequence ID" value="XM_046218043.1"/>
</dbReference>
<gene>
    <name evidence="2" type="ORF">BGW36DRAFT_395455</name>
</gene>
<dbReference type="Proteomes" id="UP001201262">
    <property type="component" value="Unassembled WGS sequence"/>
</dbReference>
<dbReference type="AlphaFoldDB" id="A0AAD4KUQ4"/>
<accession>A0AAD4KUQ4</accession>
<reference evidence="2" key="1">
    <citation type="submission" date="2021-12" db="EMBL/GenBank/DDBJ databases">
        <title>Convergent genome expansion in fungi linked to evolution of root-endophyte symbiosis.</title>
        <authorList>
            <consortium name="DOE Joint Genome Institute"/>
            <person name="Ke Y.-H."/>
            <person name="Bonito G."/>
            <person name="Liao H.-L."/>
            <person name="Looney B."/>
            <person name="Rojas-Flechas A."/>
            <person name="Nash J."/>
            <person name="Hameed K."/>
            <person name="Schadt C."/>
            <person name="Martin F."/>
            <person name="Crous P.W."/>
            <person name="Miettinen O."/>
            <person name="Magnuson J.K."/>
            <person name="Labbe J."/>
            <person name="Jacobson D."/>
            <person name="Doktycz M.J."/>
            <person name="Veneault-Fourrey C."/>
            <person name="Kuo A."/>
            <person name="Mondo S."/>
            <person name="Calhoun S."/>
            <person name="Riley R."/>
            <person name="Ohm R."/>
            <person name="LaButti K."/>
            <person name="Andreopoulos B."/>
            <person name="Pangilinan J."/>
            <person name="Nolan M."/>
            <person name="Tritt A."/>
            <person name="Clum A."/>
            <person name="Lipzen A."/>
            <person name="Daum C."/>
            <person name="Barry K."/>
            <person name="Grigoriev I.V."/>
            <person name="Vilgalys R."/>
        </authorList>
    </citation>
    <scope>NUCLEOTIDE SEQUENCE</scope>
    <source>
        <strain evidence="2">PMI_201</strain>
    </source>
</reference>
<dbReference type="EMBL" id="JAJTJA010000004">
    <property type="protein sequence ID" value="KAH8700336.1"/>
    <property type="molecule type" value="Genomic_DNA"/>
</dbReference>
<proteinExistence type="predicted"/>
<comment type="caution">
    <text evidence="2">The sequence shown here is derived from an EMBL/GenBank/DDBJ whole genome shotgun (WGS) entry which is preliminary data.</text>
</comment>
<sequence>MTTALRHMATVAEQLRVQGYNTEANKIGQLSVQLVQEFNDASIQLKEKGSNGHYPLAILASDPYTLNKASTSAIQGDGVLPKENAPVEFRLDYPAKKSPPPSSNGFDAKVQLINPSSWAKVVATKSSLQNPERLAVRVGRGGRSITHFGQATRTANRVKGGKEGNEVHTDHRREEIGLEHGKGGVVNIEGPVKSIPRFLSYLAVRVNEGPVYDMSIVDDHKAIIVFQYALHAQIFVDRNTESQATRGESVFGSGDWVVKLGQPMDWTDTMTRMSHPHRERRRLTFVRSKLFADQASYHKWIREVEDVAGVGNVDFVWAFNTGNATAVFFSVAVARKVMQTFTSWRQNRGCYEDLAVTYSTDPCEKDLQLTTQLRYFVQPAHRSFEQQCPGDGEHSATKRSSKGE</sequence>
<evidence type="ECO:0000256" key="1">
    <source>
        <dbReference type="SAM" id="MobiDB-lite"/>
    </source>
</evidence>
<evidence type="ECO:0000313" key="3">
    <source>
        <dbReference type="Proteomes" id="UP001201262"/>
    </source>
</evidence>
<keyword evidence="3" id="KW-1185">Reference proteome</keyword>
<dbReference type="GeneID" id="70248330"/>
<feature type="region of interest" description="Disordered" evidence="1">
    <location>
        <begin position="385"/>
        <end position="404"/>
    </location>
</feature>
<feature type="compositionally biased region" description="Basic and acidic residues" evidence="1">
    <location>
        <begin position="391"/>
        <end position="404"/>
    </location>
</feature>
<evidence type="ECO:0000313" key="2">
    <source>
        <dbReference type="EMBL" id="KAH8700336.1"/>
    </source>
</evidence>